<organism evidence="7 8">
    <name type="scientific">Rehaibacterium terrae</name>
    <dbReference type="NCBI Taxonomy" id="1341696"/>
    <lineage>
        <taxon>Bacteria</taxon>
        <taxon>Pseudomonadati</taxon>
        <taxon>Pseudomonadota</taxon>
        <taxon>Gammaproteobacteria</taxon>
        <taxon>Lysobacterales</taxon>
        <taxon>Lysobacteraceae</taxon>
        <taxon>Rehaibacterium</taxon>
    </lineage>
</organism>
<keyword evidence="2" id="KW-0349">Heme</keyword>
<name>A0A7W7XYK1_9GAMM</name>
<dbReference type="SMART" id="SM00887">
    <property type="entry name" value="EB_dh"/>
    <property type="match status" value="1"/>
</dbReference>
<evidence type="ECO:0000256" key="2">
    <source>
        <dbReference type="ARBA" id="ARBA00022617"/>
    </source>
</evidence>
<evidence type="ECO:0000256" key="5">
    <source>
        <dbReference type="ARBA" id="ARBA00023004"/>
    </source>
</evidence>
<dbReference type="AlphaFoldDB" id="A0A7W7XYK1"/>
<dbReference type="GO" id="GO:0046872">
    <property type="term" value="F:metal ion binding"/>
    <property type="evidence" value="ECO:0007669"/>
    <property type="project" value="UniProtKB-KW"/>
</dbReference>
<evidence type="ECO:0000259" key="6">
    <source>
        <dbReference type="SMART" id="SM00887"/>
    </source>
</evidence>
<evidence type="ECO:0000256" key="1">
    <source>
        <dbReference type="ARBA" id="ARBA00022448"/>
    </source>
</evidence>
<accession>A0A7W7XYK1</accession>
<dbReference type="RefSeq" id="WP_183947372.1">
    <property type="nucleotide sequence ID" value="NZ_JACHHX010000003.1"/>
</dbReference>
<evidence type="ECO:0000256" key="4">
    <source>
        <dbReference type="ARBA" id="ARBA00022982"/>
    </source>
</evidence>
<dbReference type="InterPro" id="IPR019020">
    <property type="entry name" value="Cyt-c552/DMSO_Rdtase_haem-bd"/>
</dbReference>
<reference evidence="7 8" key="1">
    <citation type="submission" date="2020-08" db="EMBL/GenBank/DDBJ databases">
        <title>Genomic Encyclopedia of Type Strains, Phase IV (KMG-IV): sequencing the most valuable type-strain genomes for metagenomic binning, comparative biology and taxonomic classification.</title>
        <authorList>
            <person name="Goeker M."/>
        </authorList>
    </citation>
    <scope>NUCLEOTIDE SEQUENCE [LARGE SCALE GENOMIC DNA]</scope>
    <source>
        <strain evidence="7 8">DSM 25897</strain>
    </source>
</reference>
<dbReference type="EMBL" id="JACHHX010000003">
    <property type="protein sequence ID" value="MBB5014803.1"/>
    <property type="molecule type" value="Genomic_DNA"/>
</dbReference>
<keyword evidence="1" id="KW-0813">Transport</keyword>
<comment type="caution">
    <text evidence="7">The sequence shown here is derived from an EMBL/GenBank/DDBJ whole genome shotgun (WGS) entry which is preliminary data.</text>
</comment>
<feature type="domain" description="Cytochrome c-552/DMSO reductase-like haem-binding" evidence="6">
    <location>
        <begin position="31"/>
        <end position="302"/>
    </location>
</feature>
<dbReference type="Gene3D" id="2.60.40.1190">
    <property type="match status" value="1"/>
</dbReference>
<sequence length="321" mass="35006">MNRQAHDIPTTHLPHAGAWLLLLLAALPAQAVDWSRVPERELVLFYPGQASWEWVLTERDHSGGPKLREGRSCRSCHEGEERDIGASIVGGGALEPAPIPGKAGSLALRVKTAHDGERLYFHLRWKAGPPLAKKLDPDVASRVTVMLDDGSVREAGRAGCWGSCHDDAMGMASAPTGGRIQKYLGASRVRLTRQGGGENLKPDAELEQLIDQGVFLEYWQAKLNPGQAAQAVGAYILERRRMDPQTPVRADASFADGEWTVLLSRPLKAVARGQKTLEPGKTYMVAFAVHDGHADHRHHYVSFEHSLTLDGGNADFVAGKR</sequence>
<keyword evidence="3" id="KW-0479">Metal-binding</keyword>
<protein>
    <submittedName>
        <fullName evidence="7">Cytochrome c-type protein NapC</fullName>
    </submittedName>
</protein>
<proteinExistence type="predicted"/>
<dbReference type="Pfam" id="PF09459">
    <property type="entry name" value="EB_dh"/>
    <property type="match status" value="1"/>
</dbReference>
<keyword evidence="8" id="KW-1185">Reference proteome</keyword>
<gene>
    <name evidence="7" type="ORF">HNQ58_000679</name>
</gene>
<evidence type="ECO:0000256" key="3">
    <source>
        <dbReference type="ARBA" id="ARBA00022723"/>
    </source>
</evidence>
<evidence type="ECO:0000313" key="8">
    <source>
        <dbReference type="Proteomes" id="UP000519004"/>
    </source>
</evidence>
<dbReference type="GO" id="GO:0020037">
    <property type="term" value="F:heme binding"/>
    <property type="evidence" value="ECO:0007669"/>
    <property type="project" value="InterPro"/>
</dbReference>
<keyword evidence="5" id="KW-0408">Iron</keyword>
<evidence type="ECO:0000313" key="7">
    <source>
        <dbReference type="EMBL" id="MBB5014803.1"/>
    </source>
</evidence>
<dbReference type="Proteomes" id="UP000519004">
    <property type="component" value="Unassembled WGS sequence"/>
</dbReference>
<keyword evidence="4" id="KW-0249">Electron transport</keyword>